<evidence type="ECO:0000313" key="1">
    <source>
        <dbReference type="EMBL" id="PNP50032.1"/>
    </source>
</evidence>
<sequence>MIPKTNVTSVTTEGSNTMIKVRGSDGKMSSVMAQAHIPTLRLSLNTASALASMRNADGYLK</sequence>
<proteinExistence type="predicted"/>
<evidence type="ECO:0000313" key="2">
    <source>
        <dbReference type="Proteomes" id="UP000236290"/>
    </source>
</evidence>
<dbReference type="EMBL" id="MTYI01000171">
    <property type="protein sequence ID" value="PNP50032.1"/>
    <property type="molecule type" value="Genomic_DNA"/>
</dbReference>
<dbReference type="Proteomes" id="UP000236290">
    <property type="component" value="Unassembled WGS sequence"/>
</dbReference>
<protein>
    <submittedName>
        <fullName evidence="1">Uncharacterized protein</fullName>
    </submittedName>
</protein>
<gene>
    <name evidence="1" type="ORF">THARTR1_09255</name>
</gene>
<reference evidence="1 2" key="1">
    <citation type="submission" date="2017-02" db="EMBL/GenBank/DDBJ databases">
        <title>Genomes of Trichoderma spp. with biocontrol activity.</title>
        <authorList>
            <person name="Gardiner D."/>
            <person name="Kazan K."/>
            <person name="Vos C."/>
            <person name="Harvey P."/>
        </authorList>
    </citation>
    <scope>NUCLEOTIDE SEQUENCE [LARGE SCALE GENOMIC DNA]</scope>
    <source>
        <strain evidence="1 2">Tr1</strain>
    </source>
</reference>
<accession>A0A2K0TWY8</accession>
<organism evidence="1 2">
    <name type="scientific">Trichoderma harzianum</name>
    <name type="common">Hypocrea lixii</name>
    <dbReference type="NCBI Taxonomy" id="5544"/>
    <lineage>
        <taxon>Eukaryota</taxon>
        <taxon>Fungi</taxon>
        <taxon>Dikarya</taxon>
        <taxon>Ascomycota</taxon>
        <taxon>Pezizomycotina</taxon>
        <taxon>Sordariomycetes</taxon>
        <taxon>Hypocreomycetidae</taxon>
        <taxon>Hypocreales</taxon>
        <taxon>Hypocreaceae</taxon>
        <taxon>Trichoderma</taxon>
    </lineage>
</organism>
<comment type="caution">
    <text evidence="1">The sequence shown here is derived from an EMBL/GenBank/DDBJ whole genome shotgun (WGS) entry which is preliminary data.</text>
</comment>
<name>A0A2K0TWY8_TRIHA</name>
<dbReference type="AlphaFoldDB" id="A0A2K0TWY8"/>